<reference evidence="2" key="1">
    <citation type="submission" date="2021-02" db="EMBL/GenBank/DDBJ databases">
        <title>Genome sequence Cadophora malorum strain M34.</title>
        <authorList>
            <person name="Stefanovic E."/>
            <person name="Vu D."/>
            <person name="Scully C."/>
            <person name="Dijksterhuis J."/>
            <person name="Roader J."/>
            <person name="Houbraken J."/>
        </authorList>
    </citation>
    <scope>NUCLEOTIDE SEQUENCE</scope>
    <source>
        <strain evidence="2">M34</strain>
    </source>
</reference>
<name>A0A8H7WCR3_9HELO</name>
<dbReference type="Proteomes" id="UP000664132">
    <property type="component" value="Unassembled WGS sequence"/>
</dbReference>
<evidence type="ECO:0000313" key="3">
    <source>
        <dbReference type="Proteomes" id="UP000664132"/>
    </source>
</evidence>
<organism evidence="2 3">
    <name type="scientific">Cadophora malorum</name>
    <dbReference type="NCBI Taxonomy" id="108018"/>
    <lineage>
        <taxon>Eukaryota</taxon>
        <taxon>Fungi</taxon>
        <taxon>Dikarya</taxon>
        <taxon>Ascomycota</taxon>
        <taxon>Pezizomycotina</taxon>
        <taxon>Leotiomycetes</taxon>
        <taxon>Helotiales</taxon>
        <taxon>Ploettnerulaceae</taxon>
        <taxon>Cadophora</taxon>
    </lineage>
</organism>
<feature type="non-terminal residue" evidence="2">
    <location>
        <position position="1"/>
    </location>
</feature>
<feature type="compositionally biased region" description="Basic and acidic residues" evidence="1">
    <location>
        <begin position="53"/>
        <end position="73"/>
    </location>
</feature>
<sequence>DGEVGKEGKRKRGLQAEGYYEWIAWVGEDDDDKGFFEVVRSLASVVESAGMVKEGDGEGAKEREKEKEKEKEK</sequence>
<dbReference type="EMBL" id="JAFJYH010000050">
    <property type="protein sequence ID" value="KAG4422388.1"/>
    <property type="molecule type" value="Genomic_DNA"/>
</dbReference>
<evidence type="ECO:0000313" key="2">
    <source>
        <dbReference type="EMBL" id="KAG4422388.1"/>
    </source>
</evidence>
<protein>
    <submittedName>
        <fullName evidence="2">Uncharacterized protein</fullName>
    </submittedName>
</protein>
<feature type="region of interest" description="Disordered" evidence="1">
    <location>
        <begin position="49"/>
        <end position="73"/>
    </location>
</feature>
<evidence type="ECO:0000256" key="1">
    <source>
        <dbReference type="SAM" id="MobiDB-lite"/>
    </source>
</evidence>
<comment type="caution">
    <text evidence="2">The sequence shown here is derived from an EMBL/GenBank/DDBJ whole genome shotgun (WGS) entry which is preliminary data.</text>
</comment>
<proteinExistence type="predicted"/>
<dbReference type="AlphaFoldDB" id="A0A8H7WCR3"/>
<gene>
    <name evidence="2" type="ORF">IFR04_004540</name>
</gene>
<accession>A0A8H7WCR3</accession>
<keyword evidence="3" id="KW-1185">Reference proteome</keyword>